<accession>A0ABX3BXS9</accession>
<keyword evidence="2" id="KW-1185">Reference proteome</keyword>
<gene>
    <name evidence="1" type="ORF">BKG73_16075</name>
</gene>
<dbReference type="Proteomes" id="UP000179621">
    <property type="component" value="Unassembled WGS sequence"/>
</dbReference>
<comment type="caution">
    <text evidence="1">The sequence shown here is derived from an EMBL/GenBank/DDBJ whole genome shotgun (WGS) entry which is preliminary data.</text>
</comment>
<sequence length="143" mass="15698">MPYYAADVRDLRRLAGLAESVFVGTVSEQSGVIIRYGQANTQFKVKVLQPLKGTAANDVTVEQEGGHDEKRNTTYIIKDDTPLKAGGTYLFAATFRENEHVYSIIPVYGNIPLTTEQTSELQSGSPPQPITDMREAVAHQIPS</sequence>
<evidence type="ECO:0000313" key="2">
    <source>
        <dbReference type="Proteomes" id="UP000179621"/>
    </source>
</evidence>
<evidence type="ECO:0000313" key="1">
    <source>
        <dbReference type="EMBL" id="OHU08569.1"/>
    </source>
</evidence>
<organism evidence="1 2">
    <name type="scientific">Mycobacteroides saopaulense</name>
    <dbReference type="NCBI Taxonomy" id="1578165"/>
    <lineage>
        <taxon>Bacteria</taxon>
        <taxon>Bacillati</taxon>
        <taxon>Actinomycetota</taxon>
        <taxon>Actinomycetes</taxon>
        <taxon>Mycobacteriales</taxon>
        <taxon>Mycobacteriaceae</taxon>
        <taxon>Mycobacteroides</taxon>
    </lineage>
</organism>
<reference evidence="1 2" key="1">
    <citation type="submission" date="2016-10" db="EMBL/GenBank/DDBJ databases">
        <title>Evaluation of Human, Animal and Environmental Mycobacterium chelonae Isolates by Core Genome Phylogenomic Analysis, Targeted Gene Comparison, and Anti-microbial Susceptibility Patterns: A Tale of Mistaken Identities.</title>
        <authorList>
            <person name="Fogelson S.B."/>
            <person name="Camus A.C."/>
            <person name="Lorenz W."/>
            <person name="Vasireddy R."/>
            <person name="Vasireddy S."/>
            <person name="Smith T."/>
            <person name="Brown-Elliott B.A."/>
            <person name="Wallace R.J.Jr."/>
            <person name="Hasan N.A."/>
            <person name="Reischl U."/>
            <person name="Sanchez S."/>
        </authorList>
    </citation>
    <scope>NUCLEOTIDE SEQUENCE [LARGE SCALE GENOMIC DNA]</scope>
    <source>
        <strain evidence="1 2">8528</strain>
    </source>
</reference>
<protein>
    <submittedName>
        <fullName evidence="1">Uncharacterized protein</fullName>
    </submittedName>
</protein>
<dbReference type="EMBL" id="MLIH01000027">
    <property type="protein sequence ID" value="OHU08569.1"/>
    <property type="molecule type" value="Genomic_DNA"/>
</dbReference>
<proteinExistence type="predicted"/>
<name>A0ABX3BXS9_9MYCO</name>